<reference evidence="1 2" key="1">
    <citation type="journal article" date="2017" name="Curr. Biol.">
        <title>The Evolution of Venom by Co-option of Single-Copy Genes.</title>
        <authorList>
            <person name="Martinson E.O."/>
            <person name="Mrinalini"/>
            <person name="Kelkar Y.D."/>
            <person name="Chang C.H."/>
            <person name="Werren J.H."/>
        </authorList>
    </citation>
    <scope>NUCLEOTIDE SEQUENCE [LARGE SCALE GENOMIC DNA]</scope>
    <source>
        <strain evidence="1 2">Alberta</strain>
        <tissue evidence="1">Whole body</tissue>
    </source>
</reference>
<keyword evidence="2" id="KW-1185">Reference proteome</keyword>
<name>A0A232EES4_9HYME</name>
<proteinExistence type="predicted"/>
<dbReference type="EMBL" id="NNAY01005232">
    <property type="protein sequence ID" value="OXU16851.1"/>
    <property type="molecule type" value="Genomic_DNA"/>
</dbReference>
<sequence>SRGARRLAQGQQGVLPLFAHPEGVTYITWIPSPTNLKTIALKQTHTRANDAIANFSLNTTRRRTR</sequence>
<evidence type="ECO:0000313" key="2">
    <source>
        <dbReference type="Proteomes" id="UP000215335"/>
    </source>
</evidence>
<gene>
    <name evidence="1" type="ORF">TSAR_007949</name>
</gene>
<accession>A0A232EES4</accession>
<dbReference type="AlphaFoldDB" id="A0A232EES4"/>
<organism evidence="1 2">
    <name type="scientific">Trichomalopsis sarcophagae</name>
    <dbReference type="NCBI Taxonomy" id="543379"/>
    <lineage>
        <taxon>Eukaryota</taxon>
        <taxon>Metazoa</taxon>
        <taxon>Ecdysozoa</taxon>
        <taxon>Arthropoda</taxon>
        <taxon>Hexapoda</taxon>
        <taxon>Insecta</taxon>
        <taxon>Pterygota</taxon>
        <taxon>Neoptera</taxon>
        <taxon>Endopterygota</taxon>
        <taxon>Hymenoptera</taxon>
        <taxon>Apocrita</taxon>
        <taxon>Proctotrupomorpha</taxon>
        <taxon>Chalcidoidea</taxon>
        <taxon>Pteromalidae</taxon>
        <taxon>Pteromalinae</taxon>
        <taxon>Trichomalopsis</taxon>
    </lineage>
</organism>
<protein>
    <submittedName>
        <fullName evidence="1">Uncharacterized protein</fullName>
    </submittedName>
</protein>
<comment type="caution">
    <text evidence="1">The sequence shown here is derived from an EMBL/GenBank/DDBJ whole genome shotgun (WGS) entry which is preliminary data.</text>
</comment>
<feature type="non-terminal residue" evidence="1">
    <location>
        <position position="1"/>
    </location>
</feature>
<dbReference type="Proteomes" id="UP000215335">
    <property type="component" value="Unassembled WGS sequence"/>
</dbReference>
<evidence type="ECO:0000313" key="1">
    <source>
        <dbReference type="EMBL" id="OXU16851.1"/>
    </source>
</evidence>